<proteinExistence type="predicted"/>
<comment type="caution">
    <text evidence="2">The sequence shown here is derived from an EMBL/GenBank/DDBJ whole genome shotgun (WGS) entry which is preliminary data.</text>
</comment>
<evidence type="ECO:0000313" key="2">
    <source>
        <dbReference type="EMBL" id="MCQ8130698.1"/>
    </source>
</evidence>
<protein>
    <submittedName>
        <fullName evidence="2">Uncharacterized protein</fullName>
    </submittedName>
</protein>
<feature type="transmembrane region" description="Helical" evidence="1">
    <location>
        <begin position="169"/>
        <end position="190"/>
    </location>
</feature>
<keyword evidence="1" id="KW-0812">Transmembrane</keyword>
<evidence type="ECO:0000313" key="3">
    <source>
        <dbReference type="Proteomes" id="UP001524586"/>
    </source>
</evidence>
<sequence>MELVIFLLLIPVIRGLIFFFDWRFMVKVCDQHNLYLKGVGDDAEEDAKALSAKASNWITENNTEIKRRVKKSGIQNPIHGFMEPKGYGFVGQEQMTTLDNLLYLNQQIQSSAIAVLKRSRGYFKNEAIKSINPLFWLETVFFLPKAIVSASGIDASSKLADIGMKITQIIYWLVILGAVIANPELLKVLIETIKT</sequence>
<dbReference type="Proteomes" id="UP001524586">
    <property type="component" value="Unassembled WGS sequence"/>
</dbReference>
<keyword evidence="1" id="KW-1133">Transmembrane helix</keyword>
<evidence type="ECO:0000256" key="1">
    <source>
        <dbReference type="SAM" id="Phobius"/>
    </source>
</evidence>
<gene>
    <name evidence="2" type="ORF">NP596_19750</name>
</gene>
<name>A0ABT1UB00_9GAMM</name>
<keyword evidence="3" id="KW-1185">Reference proteome</keyword>
<keyword evidence="1" id="KW-0472">Membrane</keyword>
<reference evidence="2 3" key="1">
    <citation type="submission" date="2022-07" db="EMBL/GenBank/DDBJ databases">
        <title>Methylomonas rivi sp. nov., Methylomonas rosea sp. nov., Methylomonas aureus sp. nov. and Methylomonas subterranea sp. nov., four novel methanotrophs isolated from a freshwater creek and the deep terrestrial subsurface.</title>
        <authorList>
            <person name="Abin C."/>
            <person name="Sankaranarayanan K."/>
            <person name="Garner C."/>
            <person name="Sindelar R."/>
            <person name="Kotary K."/>
            <person name="Garner R."/>
            <person name="Barclay S."/>
            <person name="Lawson P."/>
            <person name="Krumholz L."/>
        </authorList>
    </citation>
    <scope>NUCLEOTIDE SEQUENCE [LARGE SCALE GENOMIC DNA]</scope>
    <source>
        <strain evidence="2 3">WSC-6</strain>
    </source>
</reference>
<organism evidence="2 3">
    <name type="scientific">Methylomonas rivi</name>
    <dbReference type="NCBI Taxonomy" id="2952226"/>
    <lineage>
        <taxon>Bacteria</taxon>
        <taxon>Pseudomonadati</taxon>
        <taxon>Pseudomonadota</taxon>
        <taxon>Gammaproteobacteria</taxon>
        <taxon>Methylococcales</taxon>
        <taxon>Methylococcaceae</taxon>
        <taxon>Methylomonas</taxon>
    </lineage>
</organism>
<dbReference type="EMBL" id="JANIBK010000208">
    <property type="protein sequence ID" value="MCQ8130698.1"/>
    <property type="molecule type" value="Genomic_DNA"/>
</dbReference>
<dbReference type="RefSeq" id="WP_256617112.1">
    <property type="nucleotide sequence ID" value="NZ_JANIBK010000208.1"/>
</dbReference>
<accession>A0ABT1UB00</accession>